<dbReference type="PANTHER" id="PTHR15503">
    <property type="entry name" value="LDOC1 RELATED"/>
    <property type="match status" value="1"/>
</dbReference>
<proteinExistence type="predicted"/>
<dbReference type="PANTHER" id="PTHR15503:SF45">
    <property type="entry name" value="RNA-DIRECTED DNA POLYMERASE HOMOLOG"/>
    <property type="match status" value="1"/>
</dbReference>
<dbReference type="InterPro" id="IPR005162">
    <property type="entry name" value="Retrotrans_gag_dom"/>
</dbReference>
<reference evidence="4" key="2">
    <citation type="submission" date="2025-08" db="UniProtKB">
        <authorList>
            <consortium name="RefSeq"/>
        </authorList>
    </citation>
    <scope>IDENTIFICATION</scope>
</reference>
<keyword evidence="3" id="KW-1185">Reference proteome</keyword>
<evidence type="ECO:0000256" key="1">
    <source>
        <dbReference type="SAM" id="MobiDB-lite"/>
    </source>
</evidence>
<evidence type="ECO:0000313" key="4">
    <source>
        <dbReference type="RefSeq" id="XP_040947321.1"/>
    </source>
</evidence>
<evidence type="ECO:0000313" key="3">
    <source>
        <dbReference type="Proteomes" id="UP000818029"/>
    </source>
</evidence>
<name>A0ABM2ZXH8_GOSHI</name>
<organism evidence="3 4">
    <name type="scientific">Gossypium hirsutum</name>
    <name type="common">Upland cotton</name>
    <name type="synonym">Gossypium mexicanum</name>
    <dbReference type="NCBI Taxonomy" id="3635"/>
    <lineage>
        <taxon>Eukaryota</taxon>
        <taxon>Viridiplantae</taxon>
        <taxon>Streptophyta</taxon>
        <taxon>Embryophyta</taxon>
        <taxon>Tracheophyta</taxon>
        <taxon>Spermatophyta</taxon>
        <taxon>Magnoliopsida</taxon>
        <taxon>eudicotyledons</taxon>
        <taxon>Gunneridae</taxon>
        <taxon>Pentapetalae</taxon>
        <taxon>rosids</taxon>
        <taxon>malvids</taxon>
        <taxon>Malvales</taxon>
        <taxon>Malvaceae</taxon>
        <taxon>Malvoideae</taxon>
        <taxon>Gossypium</taxon>
    </lineage>
</organism>
<evidence type="ECO:0000259" key="2">
    <source>
        <dbReference type="Pfam" id="PF03732"/>
    </source>
</evidence>
<accession>A0ABM2ZXH8</accession>
<gene>
    <name evidence="4" type="primary">LOC121216089</name>
</gene>
<sequence>MLRILERVVGASTGIVGRGSILERLQSNGTELFKGKYVGVSYVDTRQKEFLNLTQGSKTVTEYKVEFLRLSRYARGIVATEYERCVHFEDDLRDELRVLIALQKERYFAALIEKAKIVEEVKCSERQNRKKDKGKNKRDFGPSSSSGRSVKKAKFDGPFRTKVLVAIVKDCPQRQVHIQAAGPNLVQPVRGGQQPPRGCGQVRGMDWLVKHQARLDCVAKRMVLKTIEDDEVVVIGERNDFLSNVISVLRAEKLVRKGCEAFLAYINISEAEGPSVGDVRTVKEFFDVFPDELPVLPSNHEVEFRIELLSRIALMSIAPYRMTLKELVELKAQI</sequence>
<dbReference type="RefSeq" id="XP_040947321.1">
    <property type="nucleotide sequence ID" value="XM_041091387.1"/>
</dbReference>
<dbReference type="InterPro" id="IPR032567">
    <property type="entry name" value="RTL1-rel"/>
</dbReference>
<reference evidence="3" key="1">
    <citation type="journal article" date="2020" name="Nat. Genet.">
        <title>Genomic diversifications of five Gossypium allopolyploid species and their impact on cotton improvement.</title>
        <authorList>
            <person name="Chen Z.J."/>
            <person name="Sreedasyam A."/>
            <person name="Ando A."/>
            <person name="Song Q."/>
            <person name="De Santiago L.M."/>
            <person name="Hulse-Kemp A.M."/>
            <person name="Ding M."/>
            <person name="Ye W."/>
            <person name="Kirkbride R.C."/>
            <person name="Jenkins J."/>
            <person name="Plott C."/>
            <person name="Lovell J."/>
            <person name="Lin Y.M."/>
            <person name="Vaughn R."/>
            <person name="Liu B."/>
            <person name="Simpson S."/>
            <person name="Scheffler B.E."/>
            <person name="Wen L."/>
            <person name="Saski C.A."/>
            <person name="Grover C.E."/>
            <person name="Hu G."/>
            <person name="Conover J.L."/>
            <person name="Carlson J.W."/>
            <person name="Shu S."/>
            <person name="Boston L.B."/>
            <person name="Williams M."/>
            <person name="Peterson D.G."/>
            <person name="McGee K."/>
            <person name="Jones D.C."/>
            <person name="Wendel J.F."/>
            <person name="Stelly D.M."/>
            <person name="Grimwood J."/>
            <person name="Schmutz J."/>
        </authorList>
    </citation>
    <scope>NUCLEOTIDE SEQUENCE [LARGE SCALE GENOMIC DNA]</scope>
    <source>
        <strain evidence="3">cv. TM-1</strain>
    </source>
</reference>
<feature type="region of interest" description="Disordered" evidence="1">
    <location>
        <begin position="125"/>
        <end position="153"/>
    </location>
</feature>
<feature type="domain" description="Retrotransposon gag" evidence="2">
    <location>
        <begin position="30"/>
        <end position="80"/>
    </location>
</feature>
<protein>
    <recommendedName>
        <fullName evidence="2">Retrotransposon gag domain-containing protein</fullName>
    </recommendedName>
</protein>
<dbReference type="Proteomes" id="UP000818029">
    <property type="component" value="Chromosome D04"/>
</dbReference>
<dbReference type="Pfam" id="PF03732">
    <property type="entry name" value="Retrotrans_gag"/>
    <property type="match status" value="1"/>
</dbReference>
<dbReference type="GeneID" id="121216089"/>